<dbReference type="InterPro" id="IPR002052">
    <property type="entry name" value="DNA_methylase_N6_adenine_CS"/>
</dbReference>
<dbReference type="OrthoDB" id="9800801at2"/>
<proteinExistence type="inferred from homology"/>
<comment type="caution">
    <text evidence="8">The sequence shown here is derived from an EMBL/GenBank/DDBJ whole genome shotgun (WGS) entry which is preliminary data.</text>
</comment>
<dbReference type="Proteomes" id="UP000029614">
    <property type="component" value="Unassembled WGS sequence"/>
</dbReference>
<evidence type="ECO:0000313" key="9">
    <source>
        <dbReference type="Proteomes" id="UP000029614"/>
    </source>
</evidence>
<evidence type="ECO:0000256" key="3">
    <source>
        <dbReference type="ARBA" id="ARBA00022603"/>
    </source>
</evidence>
<keyword evidence="4 8" id="KW-0808">Transferase</keyword>
<dbReference type="GO" id="GO:0003677">
    <property type="term" value="F:DNA binding"/>
    <property type="evidence" value="ECO:0007669"/>
    <property type="project" value="InterPro"/>
</dbReference>
<dbReference type="InterPro" id="IPR002941">
    <property type="entry name" value="DNA_methylase_N4/N6"/>
</dbReference>
<dbReference type="AlphaFoldDB" id="A0A096AWJ3"/>
<evidence type="ECO:0000256" key="5">
    <source>
        <dbReference type="ARBA" id="ARBA00022691"/>
    </source>
</evidence>
<evidence type="ECO:0000256" key="1">
    <source>
        <dbReference type="ARBA" id="ARBA00006594"/>
    </source>
</evidence>
<evidence type="ECO:0000256" key="4">
    <source>
        <dbReference type="ARBA" id="ARBA00022679"/>
    </source>
</evidence>
<dbReference type="GO" id="GO:0009007">
    <property type="term" value="F:site-specific DNA-methyltransferase (adenine-specific) activity"/>
    <property type="evidence" value="ECO:0007669"/>
    <property type="project" value="UniProtKB-EC"/>
</dbReference>
<dbReference type="EMBL" id="JRNU01000051">
    <property type="protein sequence ID" value="KGF51101.1"/>
    <property type="molecule type" value="Genomic_DNA"/>
</dbReference>
<evidence type="ECO:0000259" key="7">
    <source>
        <dbReference type="Pfam" id="PF01555"/>
    </source>
</evidence>
<dbReference type="PIRSF" id="PIRSF015855">
    <property type="entry name" value="TypeIII_Mtase_mKpnI"/>
    <property type="match status" value="1"/>
</dbReference>
<dbReference type="SUPFAM" id="SSF53335">
    <property type="entry name" value="S-adenosyl-L-methionine-dependent methyltransferases"/>
    <property type="match status" value="1"/>
</dbReference>
<protein>
    <recommendedName>
        <fullName evidence="2">site-specific DNA-methyltransferase (adenine-specific)</fullName>
        <ecNumber evidence="2">2.1.1.72</ecNumber>
    </recommendedName>
</protein>
<dbReference type="PROSITE" id="PS00092">
    <property type="entry name" value="N6_MTASE"/>
    <property type="match status" value="1"/>
</dbReference>
<accession>A0A096AWJ3</accession>
<comment type="catalytic activity">
    <reaction evidence="6">
        <text>a 2'-deoxyadenosine in DNA + S-adenosyl-L-methionine = an N(6)-methyl-2'-deoxyadenosine in DNA + S-adenosyl-L-homocysteine + H(+)</text>
        <dbReference type="Rhea" id="RHEA:15197"/>
        <dbReference type="Rhea" id="RHEA-COMP:12418"/>
        <dbReference type="Rhea" id="RHEA-COMP:12419"/>
        <dbReference type="ChEBI" id="CHEBI:15378"/>
        <dbReference type="ChEBI" id="CHEBI:57856"/>
        <dbReference type="ChEBI" id="CHEBI:59789"/>
        <dbReference type="ChEBI" id="CHEBI:90615"/>
        <dbReference type="ChEBI" id="CHEBI:90616"/>
        <dbReference type="EC" id="2.1.1.72"/>
    </reaction>
</comment>
<keyword evidence="9" id="KW-1185">Reference proteome</keyword>
<reference evidence="8 9" key="1">
    <citation type="submission" date="2014-07" db="EMBL/GenBank/DDBJ databases">
        <authorList>
            <person name="McCorrison J."/>
            <person name="Sanka R."/>
            <person name="Torralba M."/>
            <person name="Gillis M."/>
            <person name="Haft D.H."/>
            <person name="Methe B."/>
            <person name="Sutton G."/>
            <person name="Nelson K.E."/>
        </authorList>
    </citation>
    <scope>NUCLEOTIDE SEQUENCE [LARGE SCALE GENOMIC DNA]</scope>
    <source>
        <strain evidence="8 9">DNF00058</strain>
    </source>
</reference>
<feature type="domain" description="DNA methylase N-4/N-6" evidence="7">
    <location>
        <begin position="124"/>
        <end position="436"/>
    </location>
</feature>
<dbReference type="InterPro" id="IPR029063">
    <property type="entry name" value="SAM-dependent_MTases_sf"/>
</dbReference>
<evidence type="ECO:0000256" key="6">
    <source>
        <dbReference type="ARBA" id="ARBA00047942"/>
    </source>
</evidence>
<organism evidence="8 9">
    <name type="scientific">Prevotella amnii DNF00058</name>
    <dbReference type="NCBI Taxonomy" id="1401066"/>
    <lineage>
        <taxon>Bacteria</taxon>
        <taxon>Pseudomonadati</taxon>
        <taxon>Bacteroidota</taxon>
        <taxon>Bacteroidia</taxon>
        <taxon>Bacteroidales</taxon>
        <taxon>Prevotellaceae</taxon>
        <taxon>Prevotella</taxon>
    </lineage>
</organism>
<dbReference type="Pfam" id="PF01555">
    <property type="entry name" value="N6_N4_Mtase"/>
    <property type="match status" value="1"/>
</dbReference>
<evidence type="ECO:0000256" key="2">
    <source>
        <dbReference type="ARBA" id="ARBA00011900"/>
    </source>
</evidence>
<gene>
    <name evidence="8" type="ORF">HMPREF9302_08735</name>
</gene>
<sequence>MKPIRIERTSANGSKLNLEALYQIAPSCFTEEKDEKTGTVKHVVNFKTLRQLLGDDAVEDSEEMYQFTWPGKQAARYEAATPIADTLRPVTEDSVDWDTTQNLYIEGDNLRVLKLLQKSYMGKVKMIYIDPPYNTGNDFVYHDDFKTSLADEELAAGNIDEEGLRYRKNLDGNGRFHSDWCSMMYSRLLVVRSLLTEDGVIFISIDDHEVHNLRKICDEVFGASNFVAELVWERAFAPKNDAKYISNSHDYILMYAKEIQKFKIGRLPRTEEANARYSNPDNDPRGVWTSSDISVKTYNAACDYPITTPSGKIVEPPAARCWRLSRNAFRERLGDNRIWFGPNGDGVPRLKRFLSELKFDGMAPTSILFYKEVGHSQEGAKEVTALFEDKGVFDGPKPVRLLKRLITLANLDDKSIVLDFFSGSATTAHALMQYNAEKEKHCKFICAQLIEDTPEESPARKSGYATIPEIAKERIRRAGKKIKEETPLTTQHLDTGFRVFRLDGSNYEDVTKQPSEYDQRTLDLFANNIKADRTDLDLLFGAMLSWGVQLSLPMTTEEVDGCKIYTVDDGGLVACFAENITENVAKAMADKLPVRVLFRDSCFSEDKTKINIFELFKQKLNWDDKEAKDNIKVV</sequence>
<dbReference type="Gene3D" id="3.40.50.150">
    <property type="entry name" value="Vaccinia Virus protein VP39"/>
    <property type="match status" value="1"/>
</dbReference>
<dbReference type="RefSeq" id="WP_008451259.1">
    <property type="nucleotide sequence ID" value="NZ_JRNU01000051.1"/>
</dbReference>
<dbReference type="GO" id="GO:0008170">
    <property type="term" value="F:N-methyltransferase activity"/>
    <property type="evidence" value="ECO:0007669"/>
    <property type="project" value="InterPro"/>
</dbReference>
<dbReference type="PRINTS" id="PR00506">
    <property type="entry name" value="D21N6MTFRASE"/>
</dbReference>
<dbReference type="GO" id="GO:0032259">
    <property type="term" value="P:methylation"/>
    <property type="evidence" value="ECO:0007669"/>
    <property type="project" value="UniProtKB-KW"/>
</dbReference>
<name>A0A096AWJ3_9BACT</name>
<dbReference type="EC" id="2.1.1.72" evidence="2"/>
<keyword evidence="5" id="KW-0949">S-adenosyl-L-methionine</keyword>
<evidence type="ECO:0000313" key="8">
    <source>
        <dbReference type="EMBL" id="KGF51101.1"/>
    </source>
</evidence>
<keyword evidence="3 8" id="KW-0489">Methyltransferase</keyword>
<comment type="similarity">
    <text evidence="1">Belongs to the N(4)/N(6)-methyltransferase family.</text>
</comment>
<dbReference type="InterPro" id="IPR002295">
    <property type="entry name" value="N4/N6-MTase_EcoPI_Mod-like"/>
</dbReference>